<dbReference type="EMBL" id="UYYF01004293">
    <property type="protein sequence ID" value="VDN01678.1"/>
    <property type="molecule type" value="Genomic_DNA"/>
</dbReference>
<reference evidence="3 4" key="2">
    <citation type="submission" date="2018-11" db="EMBL/GenBank/DDBJ databases">
        <authorList>
            <consortium name="Pathogen Informatics"/>
        </authorList>
    </citation>
    <scope>NUCLEOTIDE SEQUENCE [LARGE SCALE GENOMIC DNA]</scope>
</reference>
<dbReference type="Gene3D" id="3.80.10.10">
    <property type="entry name" value="Ribonuclease Inhibitor"/>
    <property type="match status" value="1"/>
</dbReference>
<evidence type="ECO:0000313" key="5">
    <source>
        <dbReference type="WBParaSite" id="TCLT_0000455801-mRNA-1"/>
    </source>
</evidence>
<dbReference type="AlphaFoldDB" id="A0A0N5CW46"/>
<keyword evidence="4" id="KW-1185">Reference proteome</keyword>
<name>A0A0N5CW46_THECL</name>
<dbReference type="Proteomes" id="UP000276776">
    <property type="component" value="Unassembled WGS sequence"/>
</dbReference>
<dbReference type="InterPro" id="IPR032675">
    <property type="entry name" value="LRR_dom_sf"/>
</dbReference>
<evidence type="ECO:0000313" key="3">
    <source>
        <dbReference type="EMBL" id="VDN01678.1"/>
    </source>
</evidence>
<organism evidence="5">
    <name type="scientific">Thelazia callipaeda</name>
    <name type="common">Oriental eyeworm</name>
    <name type="synonym">Parasitic nematode</name>
    <dbReference type="NCBI Taxonomy" id="103827"/>
    <lineage>
        <taxon>Eukaryota</taxon>
        <taxon>Metazoa</taxon>
        <taxon>Ecdysozoa</taxon>
        <taxon>Nematoda</taxon>
        <taxon>Chromadorea</taxon>
        <taxon>Rhabditida</taxon>
        <taxon>Spirurina</taxon>
        <taxon>Spiruromorpha</taxon>
        <taxon>Thelazioidea</taxon>
        <taxon>Thelaziidae</taxon>
        <taxon>Thelazia</taxon>
    </lineage>
</organism>
<feature type="region of interest" description="Disordered" evidence="2">
    <location>
        <begin position="1"/>
        <end position="20"/>
    </location>
</feature>
<evidence type="ECO:0000313" key="4">
    <source>
        <dbReference type="Proteomes" id="UP000276776"/>
    </source>
</evidence>
<dbReference type="OrthoDB" id="5821280at2759"/>
<feature type="compositionally biased region" description="Polar residues" evidence="2">
    <location>
        <begin position="10"/>
        <end position="20"/>
    </location>
</feature>
<keyword evidence="1" id="KW-0175">Coiled coil</keyword>
<sequence length="486" mass="56170">MEDQSERENSSQVYDTEVPMNSVTGTTLALEQLREKLERRESKIEDLRQTIMGLKRVVADQQDEINHLRNLKRNADKMQISKICLPIELIKMIFYHCDAITRCRISSLNKSFAGELSNWIDVQHLYITRVPVEDENNKTIVLHAYQVITNSPYVGVIRTAKAIPMLHNFRNVKTILVESSTLRFLDRCNKIKPEEGFFSLLSRLETAKLCSIRDNLGLLYTLSDFLTLPNLRTLHIRESLTVTELPPLEKIRAPIEDLRICTHRIRLRQLLALCRALSPTLRRLELLLTLILPEGPATNRSAAVIEVAETMTHMQNLSHLTLARTFIKPSTSERVFELLRTFKFLTIITFEALNLNDIIRLSNLFLPPNTKRIIITESVRIDPAWYPLNSASMEFFDIFNDERMPILHDACRKVQRDIIWQFGSLRGMNPITINLQIGLVEVVANKSAPIRFNLRKNDCRVFVWKGKILTRTEYLKINDINIDGVI</sequence>
<proteinExistence type="predicted"/>
<dbReference type="SUPFAM" id="SSF52047">
    <property type="entry name" value="RNI-like"/>
    <property type="match status" value="1"/>
</dbReference>
<accession>A0A0N5CW46</accession>
<evidence type="ECO:0000256" key="2">
    <source>
        <dbReference type="SAM" id="MobiDB-lite"/>
    </source>
</evidence>
<gene>
    <name evidence="3" type="ORF">TCLT_LOCUS4547</name>
</gene>
<evidence type="ECO:0000256" key="1">
    <source>
        <dbReference type="SAM" id="Coils"/>
    </source>
</evidence>
<feature type="coiled-coil region" evidence="1">
    <location>
        <begin position="30"/>
        <end position="78"/>
    </location>
</feature>
<dbReference type="WBParaSite" id="TCLT_0000455801-mRNA-1">
    <property type="protein sequence ID" value="TCLT_0000455801-mRNA-1"/>
    <property type="gene ID" value="TCLT_0000455801"/>
</dbReference>
<protein>
    <submittedName>
        <fullName evidence="5">F-box domain-containing protein</fullName>
    </submittedName>
</protein>
<dbReference type="OMA" id="LRICTHR"/>
<reference evidence="5" key="1">
    <citation type="submission" date="2017-02" db="UniProtKB">
        <authorList>
            <consortium name="WormBaseParasite"/>
        </authorList>
    </citation>
    <scope>IDENTIFICATION</scope>
</reference>